<dbReference type="Gene3D" id="3.20.160.10">
    <property type="entry name" value="vpa0580 domain like"/>
    <property type="match status" value="1"/>
</dbReference>
<proteinExistence type="predicted"/>
<name>A0ABS0GKU1_9VIBR</name>
<dbReference type="RefSeq" id="WP_196124668.1">
    <property type="nucleotide sequence ID" value="NZ_JADPMR010000004.1"/>
</dbReference>
<sequence>MDIKTLLEQITTSADKIQFKEVIASIESAYEFTPVAFTNGNVENAEGQNQGSCKIFAFAKLHGLTPEQTIACFGEIYRDEVLAQPTADNHQNIRQFIANGWEGVTFAGEALSPKK</sequence>
<gene>
    <name evidence="1" type="ORF">I1A42_20105</name>
</gene>
<organism evidence="1 2">
    <name type="scientific">Vibrio nitrifigilis</name>
    <dbReference type="NCBI Taxonomy" id="2789781"/>
    <lineage>
        <taxon>Bacteria</taxon>
        <taxon>Pseudomonadati</taxon>
        <taxon>Pseudomonadota</taxon>
        <taxon>Gammaproteobacteria</taxon>
        <taxon>Vibrionales</taxon>
        <taxon>Vibrionaceae</taxon>
        <taxon>Vibrio</taxon>
    </lineage>
</organism>
<protein>
    <submittedName>
        <fullName evidence="1">HopJ type III effector protein</fullName>
    </submittedName>
</protein>
<dbReference type="InterPro" id="IPR038604">
    <property type="entry name" value="HopJ_sf"/>
</dbReference>
<keyword evidence="2" id="KW-1185">Reference proteome</keyword>
<dbReference type="EMBL" id="JADPMR010000004">
    <property type="protein sequence ID" value="MBF9002783.1"/>
    <property type="molecule type" value="Genomic_DNA"/>
</dbReference>
<reference evidence="1 2" key="1">
    <citation type="submission" date="2020-11" db="EMBL/GenBank/DDBJ databases">
        <title>Vibrio nitrifigilis sp. nov., a marine nitrogen-fixing bacterium isolated from the lagoon sediment of an islet inside an atoll.</title>
        <authorList>
            <person name="Wang L.-T."/>
            <person name="Shieh W.Y."/>
        </authorList>
    </citation>
    <scope>NUCLEOTIDE SEQUENCE [LARGE SCALE GENOMIC DNA]</scope>
    <source>
        <strain evidence="1 2">NFV-1</strain>
    </source>
</reference>
<dbReference type="Proteomes" id="UP000597206">
    <property type="component" value="Unassembled WGS sequence"/>
</dbReference>
<evidence type="ECO:0000313" key="1">
    <source>
        <dbReference type="EMBL" id="MBF9002783.1"/>
    </source>
</evidence>
<comment type="caution">
    <text evidence="1">The sequence shown here is derived from an EMBL/GenBank/DDBJ whole genome shotgun (WGS) entry which is preliminary data.</text>
</comment>
<dbReference type="Pfam" id="PF08888">
    <property type="entry name" value="HopJ"/>
    <property type="match status" value="1"/>
</dbReference>
<accession>A0ABS0GKU1</accession>
<evidence type="ECO:0000313" key="2">
    <source>
        <dbReference type="Proteomes" id="UP000597206"/>
    </source>
</evidence>
<dbReference type="InterPro" id="IPR014984">
    <property type="entry name" value="HopJ"/>
</dbReference>